<evidence type="ECO:0000256" key="1">
    <source>
        <dbReference type="SAM" id="SignalP"/>
    </source>
</evidence>
<evidence type="ECO:0008006" key="4">
    <source>
        <dbReference type="Google" id="ProtNLM"/>
    </source>
</evidence>
<reference evidence="2 3" key="1">
    <citation type="submission" date="2016-10" db="EMBL/GenBank/DDBJ databases">
        <authorList>
            <person name="de Groot N.N."/>
        </authorList>
    </citation>
    <scope>NUCLEOTIDE SEQUENCE [LARGE SCALE GENOMIC DNA]</scope>
    <source>
        <strain evidence="2 3">StLB037</strain>
    </source>
</reference>
<organism evidence="2 3">
    <name type="scientific">Microbacterium testaceum (strain StLB037)</name>
    <dbReference type="NCBI Taxonomy" id="979556"/>
    <lineage>
        <taxon>Bacteria</taxon>
        <taxon>Bacillati</taxon>
        <taxon>Actinomycetota</taxon>
        <taxon>Actinomycetes</taxon>
        <taxon>Micrococcales</taxon>
        <taxon>Microbacteriaceae</taxon>
        <taxon>Microbacterium</taxon>
    </lineage>
</organism>
<evidence type="ECO:0000313" key="3">
    <source>
        <dbReference type="Proteomes" id="UP000186456"/>
    </source>
</evidence>
<accession>A0A1H0NE59</accession>
<feature type="chain" id="PRO_5010374070" description="Lipoprotein" evidence="1">
    <location>
        <begin position="26"/>
        <end position="249"/>
    </location>
</feature>
<dbReference type="RefSeq" id="WP_056232185.1">
    <property type="nucleotide sequence ID" value="NZ_FNJN01000003.1"/>
</dbReference>
<gene>
    <name evidence="2" type="ORF">SAMN04487788_1297</name>
</gene>
<protein>
    <recommendedName>
        <fullName evidence="4">Lipoprotein</fullName>
    </recommendedName>
</protein>
<dbReference type="PROSITE" id="PS51257">
    <property type="entry name" value="PROKAR_LIPOPROTEIN"/>
    <property type="match status" value="1"/>
</dbReference>
<dbReference type="EMBL" id="FNJN01000003">
    <property type="protein sequence ID" value="SDO90918.1"/>
    <property type="molecule type" value="Genomic_DNA"/>
</dbReference>
<name>A0A1H0NE59_MICTS</name>
<evidence type="ECO:0000313" key="2">
    <source>
        <dbReference type="EMBL" id="SDO90918.1"/>
    </source>
</evidence>
<dbReference type="AlphaFoldDB" id="A0A1H0NE59"/>
<feature type="signal peptide" evidence="1">
    <location>
        <begin position="1"/>
        <end position="25"/>
    </location>
</feature>
<dbReference type="Proteomes" id="UP000186456">
    <property type="component" value="Unassembled WGS sequence"/>
</dbReference>
<proteinExistence type="predicted"/>
<keyword evidence="1" id="KW-0732">Signal</keyword>
<sequence length="249" mass="26898">MTRTLRPAAAITLVVVAAVGLSACAPPAVPRPDTGYPWHTDIVATTFWVGEVFDPNASDGSQRISAYDSDWLGSYGGCDGIVDGTDCRTEARTADAGYFPTAMTPRENPFYLDLPFDDVNDDQGFATRGSVIPWAKEPAYSSAVDDPSQSLMKNRWVVLRKDGHVCYGQIEDAGPGEYRDAAYVFGSDDRRPANTRYNGAGLDVSPALNGCLGFSDLNGEDDRVDWAFVDDADVPAGPWTRIVTDSPVR</sequence>